<dbReference type="RefSeq" id="XP_047757366.1">
    <property type="nucleotide sequence ID" value="XM_047901460.1"/>
</dbReference>
<dbReference type="GeneID" id="71982190"/>
<dbReference type="PANTHER" id="PTHR24148">
    <property type="entry name" value="ANKYRIN REPEAT DOMAIN-CONTAINING PROTEIN 39 HOMOLOG-RELATED"/>
    <property type="match status" value="1"/>
</dbReference>
<dbReference type="KEGG" id="ffu:CLAFUR5_02312"/>
<name>A0A9Q8L903_PASFU</name>
<dbReference type="InterPro" id="IPR052895">
    <property type="entry name" value="HetReg/Transcr_Mod"/>
</dbReference>
<dbReference type="OrthoDB" id="3650780at2759"/>
<gene>
    <name evidence="1" type="ORF">CLAFUR5_02312</name>
</gene>
<evidence type="ECO:0000313" key="2">
    <source>
        <dbReference type="Proteomes" id="UP000756132"/>
    </source>
</evidence>
<evidence type="ECO:0000313" key="1">
    <source>
        <dbReference type="EMBL" id="UJO13000.1"/>
    </source>
</evidence>
<organism evidence="1 2">
    <name type="scientific">Passalora fulva</name>
    <name type="common">Tomato leaf mold</name>
    <name type="synonym">Cladosporium fulvum</name>
    <dbReference type="NCBI Taxonomy" id="5499"/>
    <lineage>
        <taxon>Eukaryota</taxon>
        <taxon>Fungi</taxon>
        <taxon>Dikarya</taxon>
        <taxon>Ascomycota</taxon>
        <taxon>Pezizomycotina</taxon>
        <taxon>Dothideomycetes</taxon>
        <taxon>Dothideomycetidae</taxon>
        <taxon>Mycosphaerellales</taxon>
        <taxon>Mycosphaerellaceae</taxon>
        <taxon>Fulvia</taxon>
    </lineage>
</organism>
<keyword evidence="2" id="KW-1185">Reference proteome</keyword>
<dbReference type="Proteomes" id="UP000756132">
    <property type="component" value="Chromosome 1"/>
</dbReference>
<proteinExistence type="predicted"/>
<reference evidence="1" key="1">
    <citation type="submission" date="2021-12" db="EMBL/GenBank/DDBJ databases">
        <authorList>
            <person name="Zaccaron A."/>
            <person name="Stergiopoulos I."/>
        </authorList>
    </citation>
    <scope>NUCLEOTIDE SEQUENCE</scope>
    <source>
        <strain evidence="1">Race5_Kim</strain>
    </source>
</reference>
<protein>
    <submittedName>
        <fullName evidence="1">Uncharacterized protein</fullName>
    </submittedName>
</protein>
<sequence length="125" mass="14290">MSLDGLKKLDDPNIEKLDDQAAGWLYMMRRPEEEDLKDLLEQSAFAPLIEHAYHRKFARTSKGYYCLAPSGAREGDLVALLEGGDVPFIIREYGEQWLIVGECYVHGIMNGEAYDAARCRGFRFR</sequence>
<dbReference type="AlphaFoldDB" id="A0A9Q8L903"/>
<accession>A0A9Q8L903</accession>
<dbReference type="Pfam" id="PF26639">
    <property type="entry name" value="Het-6_barrel"/>
    <property type="match status" value="1"/>
</dbReference>
<reference evidence="1" key="2">
    <citation type="journal article" date="2022" name="Microb. Genom.">
        <title>A chromosome-scale genome assembly of the tomato pathogen Cladosporium fulvum reveals a compartmentalized genome architecture and the presence of a dispensable chromosome.</title>
        <authorList>
            <person name="Zaccaron A.Z."/>
            <person name="Chen L.H."/>
            <person name="Samaras A."/>
            <person name="Stergiopoulos I."/>
        </authorList>
    </citation>
    <scope>NUCLEOTIDE SEQUENCE</scope>
    <source>
        <strain evidence="1">Race5_Kim</strain>
    </source>
</reference>
<dbReference type="EMBL" id="CP090163">
    <property type="protein sequence ID" value="UJO13000.1"/>
    <property type="molecule type" value="Genomic_DNA"/>
</dbReference>
<dbReference type="PANTHER" id="PTHR24148:SF80">
    <property type="entry name" value="HETEROKARYON INCOMPATIBILITY DOMAIN-CONTAINING PROTEIN"/>
    <property type="match status" value="1"/>
</dbReference>